<protein>
    <submittedName>
        <fullName evidence="2">Uncharacterized protein</fullName>
    </submittedName>
</protein>
<dbReference type="EMBL" id="CAUYUJ010020926">
    <property type="protein sequence ID" value="CAK0901427.1"/>
    <property type="molecule type" value="Genomic_DNA"/>
</dbReference>
<feature type="region of interest" description="Disordered" evidence="1">
    <location>
        <begin position="113"/>
        <end position="135"/>
    </location>
</feature>
<evidence type="ECO:0000313" key="2">
    <source>
        <dbReference type="EMBL" id="CAK0901427.1"/>
    </source>
</evidence>
<accession>A0ABN9XQ25</accession>
<keyword evidence="3" id="KW-1185">Reference proteome</keyword>
<feature type="compositionally biased region" description="Basic residues" evidence="1">
    <location>
        <begin position="126"/>
        <end position="135"/>
    </location>
</feature>
<reference evidence="2" key="1">
    <citation type="submission" date="2023-10" db="EMBL/GenBank/DDBJ databases">
        <authorList>
            <person name="Chen Y."/>
            <person name="Shah S."/>
            <person name="Dougan E. K."/>
            <person name="Thang M."/>
            <person name="Chan C."/>
        </authorList>
    </citation>
    <scope>NUCLEOTIDE SEQUENCE [LARGE SCALE GENOMIC DNA]</scope>
</reference>
<evidence type="ECO:0000313" key="3">
    <source>
        <dbReference type="Proteomes" id="UP001189429"/>
    </source>
</evidence>
<organism evidence="2 3">
    <name type="scientific">Prorocentrum cordatum</name>
    <dbReference type="NCBI Taxonomy" id="2364126"/>
    <lineage>
        <taxon>Eukaryota</taxon>
        <taxon>Sar</taxon>
        <taxon>Alveolata</taxon>
        <taxon>Dinophyceae</taxon>
        <taxon>Prorocentrales</taxon>
        <taxon>Prorocentraceae</taxon>
        <taxon>Prorocentrum</taxon>
    </lineage>
</organism>
<proteinExistence type="predicted"/>
<evidence type="ECO:0000256" key="1">
    <source>
        <dbReference type="SAM" id="MobiDB-lite"/>
    </source>
</evidence>
<gene>
    <name evidence="2" type="ORF">PCOR1329_LOCUS78370</name>
</gene>
<name>A0ABN9XQ25_9DINO</name>
<comment type="caution">
    <text evidence="2">The sequence shown here is derived from an EMBL/GenBank/DDBJ whole genome shotgun (WGS) entry which is preliminary data.</text>
</comment>
<dbReference type="Proteomes" id="UP001189429">
    <property type="component" value="Unassembled WGS sequence"/>
</dbReference>
<sequence length="135" mass="13457">MVDVAAAAGAAVAEAAPAPSVLAVDDGVAEGAGAVALPWPLVDDAWADELPALPGGRMAADAADAGGLVLPARVRAEVAAANAAHDTRRITAIVKEAAGSAWGGRRTHPPCAYGARLQRAPGGAPLRRRPPWFSG</sequence>